<evidence type="ECO:0000259" key="11">
    <source>
        <dbReference type="PROSITE" id="PS51210"/>
    </source>
</evidence>
<evidence type="ECO:0000256" key="7">
    <source>
        <dbReference type="ARBA" id="ARBA00023180"/>
    </source>
</evidence>
<comment type="similarity">
    <text evidence="1 10">Belongs to the lysophospholipase family.</text>
</comment>
<evidence type="ECO:0000256" key="3">
    <source>
        <dbReference type="ARBA" id="ARBA00022729"/>
    </source>
</evidence>
<comment type="caution">
    <text evidence="12">The sequence shown here is derived from an EMBL/GenBank/DDBJ whole genome shotgun (WGS) entry which is preliminary data.</text>
</comment>
<organism evidence="12 13">
    <name type="scientific">Venustampulla echinocandica</name>
    <dbReference type="NCBI Taxonomy" id="2656787"/>
    <lineage>
        <taxon>Eukaryota</taxon>
        <taxon>Fungi</taxon>
        <taxon>Dikarya</taxon>
        <taxon>Ascomycota</taxon>
        <taxon>Pezizomycotina</taxon>
        <taxon>Leotiomycetes</taxon>
        <taxon>Helotiales</taxon>
        <taxon>Pleuroascaceae</taxon>
        <taxon>Venustampulla</taxon>
    </lineage>
</organism>
<dbReference type="PROSITE" id="PS51210">
    <property type="entry name" value="PLA2C"/>
    <property type="match status" value="1"/>
</dbReference>
<dbReference type="AlphaFoldDB" id="A0A370TAQ1"/>
<dbReference type="Pfam" id="PF01735">
    <property type="entry name" value="PLA2_B"/>
    <property type="match status" value="1"/>
</dbReference>
<feature type="signal peptide" evidence="10">
    <location>
        <begin position="1"/>
        <end position="19"/>
    </location>
</feature>
<dbReference type="GO" id="GO:0005783">
    <property type="term" value="C:endoplasmic reticulum"/>
    <property type="evidence" value="ECO:0007669"/>
    <property type="project" value="TreeGrafter"/>
</dbReference>
<dbReference type="PANTHER" id="PTHR10728:SF33">
    <property type="entry name" value="LYSOPHOSPHOLIPASE 1-RELATED"/>
    <property type="match status" value="1"/>
</dbReference>
<dbReference type="InterPro" id="IPR002642">
    <property type="entry name" value="LysoPLipase_cat_dom"/>
</dbReference>
<comment type="catalytic activity">
    <reaction evidence="8 10">
        <text>a 1-acyl-sn-glycero-3-phosphocholine + H2O = sn-glycerol 3-phosphocholine + a fatty acid + H(+)</text>
        <dbReference type="Rhea" id="RHEA:15177"/>
        <dbReference type="ChEBI" id="CHEBI:15377"/>
        <dbReference type="ChEBI" id="CHEBI:15378"/>
        <dbReference type="ChEBI" id="CHEBI:16870"/>
        <dbReference type="ChEBI" id="CHEBI:28868"/>
        <dbReference type="ChEBI" id="CHEBI:58168"/>
        <dbReference type="EC" id="3.1.1.5"/>
    </reaction>
</comment>
<keyword evidence="3 10" id="KW-0732">Signal</keyword>
<evidence type="ECO:0000256" key="5">
    <source>
        <dbReference type="ARBA" id="ARBA00022963"/>
    </source>
</evidence>
<accession>A0A370TAQ1</accession>
<evidence type="ECO:0000256" key="4">
    <source>
        <dbReference type="ARBA" id="ARBA00022801"/>
    </source>
</evidence>
<sequence length="660" mass="70513">MNRIISLLAAAASWNICAGNPAGIALPQDASLDVLPVPLSLDNRALPNSPSGGYAPGAVDCPSTRPTIRAASSLSAAESSWLERRRNNTVGPLSSWLSRMNISDFDAAAYINTHKNNATALPNIGIAFSGGGYRALMNGAGFLAAADARTSNATNTGQIGGLLQATTYLAGLSGGSWLVGSVYTNNFSSVEALRDGHNDSSIWKFGNSIFEGPATGKFKVLSSLSYFESIESQVSAKADSPLGFNTSITDYWGRALSYQLVDAPEGGPAYTFSSIALTDDFKNGDIPFPLIVADERAHDTKIVSINSTVYEFNPFEMGSWDPALYAFAPTEYLGSNFSGGSVPDGQKCVRGFDQAGFVMGTSSTLFNQFILQINSSAAAGVPTFLRDIFTKILLRVGDANDDIAQYQPNPFYSFNNATNRNSQSKELTLVDGGEDNQNIPLNPLIQPNRNVDVIFAIDSSADTYYTWPNGSSLVWTYRRSLNATIENGTAFPAIPDHNTFVNLGLNTHPTFFGCNASNMTGPAPLIVYIPNAPYIYNSNVSTFDPSYNNTERNAIIENGYDVATMGNGTLDREWPTCMACAVLSRSFTKTGTAVPAACQTCFTRYCWNGQLDSKEPSGNYTPPYKLSELKISSAAPAAVTVMKTSAYISALAAAVANVLV</sequence>
<dbReference type="GO" id="GO:0005829">
    <property type="term" value="C:cytosol"/>
    <property type="evidence" value="ECO:0007669"/>
    <property type="project" value="TreeGrafter"/>
</dbReference>
<dbReference type="InterPro" id="IPR016035">
    <property type="entry name" value="Acyl_Trfase/lysoPLipase"/>
</dbReference>
<protein>
    <recommendedName>
        <fullName evidence="2 10">Lysophospholipase</fullName>
        <ecNumber evidence="2 10">3.1.1.5</ecNumber>
    </recommendedName>
</protein>
<dbReference type="Gene3D" id="3.40.1090.10">
    <property type="entry name" value="Cytosolic phospholipase A2 catalytic domain"/>
    <property type="match status" value="1"/>
</dbReference>
<dbReference type="GO" id="GO:0004622">
    <property type="term" value="F:phosphatidylcholine lysophospholipase activity"/>
    <property type="evidence" value="ECO:0007669"/>
    <property type="project" value="UniProtKB-EC"/>
</dbReference>
<keyword evidence="5 9" id="KW-0442">Lipid degradation</keyword>
<keyword evidence="7" id="KW-0325">Glycoprotein</keyword>
<evidence type="ECO:0000256" key="2">
    <source>
        <dbReference type="ARBA" id="ARBA00013274"/>
    </source>
</evidence>
<evidence type="ECO:0000256" key="6">
    <source>
        <dbReference type="ARBA" id="ARBA00023098"/>
    </source>
</evidence>
<dbReference type="GeneID" id="43602651"/>
<dbReference type="RefSeq" id="XP_031865262.1">
    <property type="nucleotide sequence ID" value="XM_032018425.1"/>
</dbReference>
<dbReference type="STRING" id="2656787.A0A370TAQ1"/>
<reference evidence="12 13" key="1">
    <citation type="journal article" date="2018" name="IMA Fungus">
        <title>IMA Genome-F 9: Draft genome sequence of Annulohypoxylon stygium, Aspergillus mulundensis, Berkeleyomyces basicola (syn. Thielaviopsis basicola), Ceratocystis smalleyi, two Cercospora beticola strains, Coleophoma cylindrospora, Fusarium fracticaudum, Phialophora cf. hyalina, and Morchella septimelata.</title>
        <authorList>
            <person name="Wingfield B.D."/>
            <person name="Bills G.F."/>
            <person name="Dong Y."/>
            <person name="Huang W."/>
            <person name="Nel W.J."/>
            <person name="Swalarsk-Parry B.S."/>
            <person name="Vaghefi N."/>
            <person name="Wilken P.M."/>
            <person name="An Z."/>
            <person name="de Beer Z.W."/>
            <person name="De Vos L."/>
            <person name="Chen L."/>
            <person name="Duong T.A."/>
            <person name="Gao Y."/>
            <person name="Hammerbacher A."/>
            <person name="Kikkert J.R."/>
            <person name="Li Y."/>
            <person name="Li H."/>
            <person name="Li K."/>
            <person name="Li Q."/>
            <person name="Liu X."/>
            <person name="Ma X."/>
            <person name="Naidoo K."/>
            <person name="Pethybridge S.J."/>
            <person name="Sun J."/>
            <person name="Steenkamp E.T."/>
            <person name="van der Nest M.A."/>
            <person name="van Wyk S."/>
            <person name="Wingfield M.J."/>
            <person name="Xiong C."/>
            <person name="Yue Q."/>
            <person name="Zhang X."/>
        </authorList>
    </citation>
    <scope>NUCLEOTIDE SEQUENCE [LARGE SCALE GENOMIC DNA]</scope>
    <source>
        <strain evidence="12 13">BP 5553</strain>
    </source>
</reference>
<keyword evidence="13" id="KW-1185">Reference proteome</keyword>
<evidence type="ECO:0000256" key="8">
    <source>
        <dbReference type="ARBA" id="ARBA00049531"/>
    </source>
</evidence>
<dbReference type="OrthoDB" id="4084751at2759"/>
<proteinExistence type="inferred from homology"/>
<keyword evidence="6 9" id="KW-0443">Lipid metabolism</keyword>
<dbReference type="EC" id="3.1.1.5" evidence="2 10"/>
<evidence type="ECO:0000256" key="10">
    <source>
        <dbReference type="RuleBase" id="RU362103"/>
    </source>
</evidence>
<dbReference type="GO" id="GO:0046475">
    <property type="term" value="P:glycerophospholipid catabolic process"/>
    <property type="evidence" value="ECO:0007669"/>
    <property type="project" value="TreeGrafter"/>
</dbReference>
<name>A0A370TAQ1_9HELO</name>
<gene>
    <name evidence="12" type="ORF">BP5553_09802</name>
</gene>
<evidence type="ECO:0000313" key="12">
    <source>
        <dbReference type="EMBL" id="RDL31013.1"/>
    </source>
</evidence>
<dbReference type="Proteomes" id="UP000254866">
    <property type="component" value="Unassembled WGS sequence"/>
</dbReference>
<evidence type="ECO:0000256" key="9">
    <source>
        <dbReference type="PROSITE-ProRule" id="PRU00555"/>
    </source>
</evidence>
<dbReference type="PANTHER" id="PTHR10728">
    <property type="entry name" value="CYTOSOLIC PHOSPHOLIPASE A2"/>
    <property type="match status" value="1"/>
</dbReference>
<dbReference type="SUPFAM" id="SSF52151">
    <property type="entry name" value="FabD/lysophospholipase-like"/>
    <property type="match status" value="1"/>
</dbReference>
<dbReference type="SMART" id="SM00022">
    <property type="entry name" value="PLAc"/>
    <property type="match status" value="1"/>
</dbReference>
<dbReference type="FunFam" id="3.40.1090.10:FF:000010">
    <property type="entry name" value="Lysophospholipase"/>
    <property type="match status" value="1"/>
</dbReference>
<feature type="domain" description="PLA2c" evidence="11">
    <location>
        <begin position="60"/>
        <end position="612"/>
    </location>
</feature>
<feature type="chain" id="PRO_5016486796" description="Lysophospholipase" evidence="10">
    <location>
        <begin position="20"/>
        <end position="660"/>
    </location>
</feature>
<evidence type="ECO:0000313" key="13">
    <source>
        <dbReference type="Proteomes" id="UP000254866"/>
    </source>
</evidence>
<dbReference type="GO" id="GO:0004623">
    <property type="term" value="F:phospholipase A2 activity"/>
    <property type="evidence" value="ECO:0007669"/>
    <property type="project" value="TreeGrafter"/>
</dbReference>
<dbReference type="EMBL" id="NPIC01000013">
    <property type="protein sequence ID" value="RDL31013.1"/>
    <property type="molecule type" value="Genomic_DNA"/>
</dbReference>
<keyword evidence="4 9" id="KW-0378">Hydrolase</keyword>
<evidence type="ECO:0000256" key="1">
    <source>
        <dbReference type="ARBA" id="ARBA00008780"/>
    </source>
</evidence>